<gene>
    <name evidence="2" type="ORF">CISIN_1g035250mg</name>
</gene>
<dbReference type="AlphaFoldDB" id="A0A067EUQ3"/>
<keyword evidence="3" id="KW-1185">Reference proteome</keyword>
<feature type="region of interest" description="Disordered" evidence="1">
    <location>
        <begin position="1"/>
        <end position="31"/>
    </location>
</feature>
<protein>
    <submittedName>
        <fullName evidence="2">Uncharacterized protein</fullName>
    </submittedName>
</protein>
<evidence type="ECO:0000256" key="1">
    <source>
        <dbReference type="SAM" id="MobiDB-lite"/>
    </source>
</evidence>
<evidence type="ECO:0000313" key="2">
    <source>
        <dbReference type="EMBL" id="KDO58818.1"/>
    </source>
</evidence>
<reference evidence="2 3" key="1">
    <citation type="submission" date="2014-04" db="EMBL/GenBank/DDBJ databases">
        <authorList>
            <consortium name="International Citrus Genome Consortium"/>
            <person name="Gmitter F."/>
            <person name="Chen C."/>
            <person name="Farmerie W."/>
            <person name="Harkins T."/>
            <person name="Desany B."/>
            <person name="Mohiuddin M."/>
            <person name="Kodira C."/>
            <person name="Borodovsky M."/>
            <person name="Lomsadze A."/>
            <person name="Burns P."/>
            <person name="Jenkins J."/>
            <person name="Prochnik S."/>
            <person name="Shu S."/>
            <person name="Chapman J."/>
            <person name="Pitluck S."/>
            <person name="Schmutz J."/>
            <person name="Rokhsar D."/>
        </authorList>
    </citation>
    <scope>NUCLEOTIDE SEQUENCE</scope>
</reference>
<proteinExistence type="predicted"/>
<name>A0A067EUQ3_CITSI</name>
<accession>A0A067EUQ3</accession>
<dbReference type="Proteomes" id="UP000027120">
    <property type="component" value="Unassembled WGS sequence"/>
</dbReference>
<feature type="compositionally biased region" description="Basic and acidic residues" evidence="1">
    <location>
        <begin position="1"/>
        <end position="11"/>
    </location>
</feature>
<dbReference type="EMBL" id="KK784945">
    <property type="protein sequence ID" value="KDO58818.1"/>
    <property type="molecule type" value="Genomic_DNA"/>
</dbReference>
<evidence type="ECO:0000313" key="3">
    <source>
        <dbReference type="Proteomes" id="UP000027120"/>
    </source>
</evidence>
<organism evidence="2 3">
    <name type="scientific">Citrus sinensis</name>
    <name type="common">Sweet orange</name>
    <name type="synonym">Citrus aurantium var. sinensis</name>
    <dbReference type="NCBI Taxonomy" id="2711"/>
    <lineage>
        <taxon>Eukaryota</taxon>
        <taxon>Viridiplantae</taxon>
        <taxon>Streptophyta</taxon>
        <taxon>Embryophyta</taxon>
        <taxon>Tracheophyta</taxon>
        <taxon>Spermatophyta</taxon>
        <taxon>Magnoliopsida</taxon>
        <taxon>eudicotyledons</taxon>
        <taxon>Gunneridae</taxon>
        <taxon>Pentapetalae</taxon>
        <taxon>rosids</taxon>
        <taxon>malvids</taxon>
        <taxon>Sapindales</taxon>
        <taxon>Rutaceae</taxon>
        <taxon>Aurantioideae</taxon>
        <taxon>Citrus</taxon>
    </lineage>
</organism>
<sequence length="69" mass="7781">MAAAERKHEVLSDEGISVSVEDQEVSEEMPEAHDAAMKIERAKGAYTAYSELQEKPSQLEIWTLHCYNV</sequence>